<dbReference type="InterPro" id="IPR029063">
    <property type="entry name" value="SAM-dependent_MTases_sf"/>
</dbReference>
<dbReference type="AlphaFoldDB" id="A0A0T6LKU9"/>
<comment type="caution">
    <text evidence="3">The sequence shown here is derived from an EMBL/GenBank/DDBJ whole genome shotgun (WGS) entry which is preliminary data.</text>
</comment>
<dbReference type="Proteomes" id="UP000050867">
    <property type="component" value="Unassembled WGS sequence"/>
</dbReference>
<evidence type="ECO:0000256" key="1">
    <source>
        <dbReference type="ARBA" id="ARBA00022679"/>
    </source>
</evidence>
<sequence length="282" mass="30932">MSTAPDGSHAVRVNRTAWDLRTGVHLTSDFYPTRRVRAGGSTLKPPERELVGEVRGLRLLHLQCHFGLDTLSWARLGARATGVDLSPVAVRAARRLAAETGLDARFVCADVQGFTDPGAPYDVVVSTYGVLCWLGDLPRWADSVAHNLRPGGRFVLVEFHPLLEVLHPGKVSGAGRYFGPDRPPATWTQGTYADPAAPIRYREYRWQHPVGSVLDALIAAGLVLERVEEYPYSSYRLLDELDRCVNGVWVNSRSPGRLPYMYAVVARAARGPRAPAGAEGPR</sequence>
<dbReference type="GO" id="GO:0017000">
    <property type="term" value="P:antibiotic biosynthetic process"/>
    <property type="evidence" value="ECO:0007669"/>
    <property type="project" value="UniProtKB-ARBA"/>
</dbReference>
<dbReference type="Pfam" id="PF13649">
    <property type="entry name" value="Methyltransf_25"/>
    <property type="match status" value="1"/>
</dbReference>
<protein>
    <recommendedName>
        <fullName evidence="2">Methyltransferase domain-containing protein</fullName>
    </recommendedName>
</protein>
<proteinExistence type="predicted"/>
<evidence type="ECO:0000313" key="3">
    <source>
        <dbReference type="EMBL" id="KRV46482.1"/>
    </source>
</evidence>
<dbReference type="STRING" id="76728.AQ490_11325"/>
<dbReference type="InterPro" id="IPR041698">
    <property type="entry name" value="Methyltransf_25"/>
</dbReference>
<organism evidence="3 4">
    <name type="scientific">Wenjunlia vitaminophila</name>
    <name type="common">Streptomyces vitaminophilus</name>
    <dbReference type="NCBI Taxonomy" id="76728"/>
    <lineage>
        <taxon>Bacteria</taxon>
        <taxon>Bacillati</taxon>
        <taxon>Actinomycetota</taxon>
        <taxon>Actinomycetes</taxon>
        <taxon>Kitasatosporales</taxon>
        <taxon>Streptomycetaceae</taxon>
        <taxon>Wenjunlia</taxon>
    </lineage>
</organism>
<dbReference type="CDD" id="cd02440">
    <property type="entry name" value="AdoMet_MTases"/>
    <property type="match status" value="1"/>
</dbReference>
<dbReference type="PANTHER" id="PTHR43861">
    <property type="entry name" value="TRANS-ACONITATE 2-METHYLTRANSFERASE-RELATED"/>
    <property type="match status" value="1"/>
</dbReference>
<dbReference type="RefSeq" id="WP_018386567.1">
    <property type="nucleotide sequence ID" value="NZ_LLZU01000039.1"/>
</dbReference>
<dbReference type="SUPFAM" id="SSF53335">
    <property type="entry name" value="S-adenosyl-L-methionine-dependent methyltransferases"/>
    <property type="match status" value="1"/>
</dbReference>
<dbReference type="EMBL" id="LLZU01000039">
    <property type="protein sequence ID" value="KRV46482.1"/>
    <property type="molecule type" value="Genomic_DNA"/>
</dbReference>
<evidence type="ECO:0000313" key="4">
    <source>
        <dbReference type="Proteomes" id="UP000050867"/>
    </source>
</evidence>
<dbReference type="GO" id="GO:0008168">
    <property type="term" value="F:methyltransferase activity"/>
    <property type="evidence" value="ECO:0007669"/>
    <property type="project" value="UniProtKB-ARBA"/>
</dbReference>
<dbReference type="Gene3D" id="3.40.50.150">
    <property type="entry name" value="Vaccinia Virus protein VP39"/>
    <property type="match status" value="1"/>
</dbReference>
<gene>
    <name evidence="3" type="ORF">AQ490_11325</name>
</gene>
<accession>A0A0T6LKU9</accession>
<dbReference type="eggNOG" id="COG0500">
    <property type="taxonomic scope" value="Bacteria"/>
</dbReference>
<keyword evidence="4" id="KW-1185">Reference proteome</keyword>
<reference evidence="3 4" key="1">
    <citation type="submission" date="2015-10" db="EMBL/GenBank/DDBJ databases">
        <title>Draft genome sequence of pyrrolomycin-producing Streptomyces vitaminophilus.</title>
        <authorList>
            <person name="Graham D.E."/>
            <person name="Mahan K.M."/>
            <person name="Klingeman D.M."/>
            <person name="Hettich R.L."/>
            <person name="Parry R.J."/>
        </authorList>
    </citation>
    <scope>NUCLEOTIDE SEQUENCE [LARGE SCALE GENOMIC DNA]</scope>
    <source>
        <strain evidence="3 4">ATCC 31673</strain>
    </source>
</reference>
<evidence type="ECO:0000259" key="2">
    <source>
        <dbReference type="Pfam" id="PF13649"/>
    </source>
</evidence>
<feature type="domain" description="Methyltransferase" evidence="2">
    <location>
        <begin position="60"/>
        <end position="152"/>
    </location>
</feature>
<keyword evidence="1" id="KW-0808">Transferase</keyword>
<name>A0A0T6LKU9_WENVI</name>